<accession>A0AAW1PF49</accession>
<dbReference type="PANTHER" id="PTHR14303">
    <property type="entry name" value="DNA POLYMERASE DELTA SUBUNIT 4"/>
    <property type="match status" value="1"/>
</dbReference>
<evidence type="ECO:0008006" key="4">
    <source>
        <dbReference type="Google" id="ProtNLM"/>
    </source>
</evidence>
<evidence type="ECO:0000313" key="2">
    <source>
        <dbReference type="EMBL" id="KAK9807103.1"/>
    </source>
</evidence>
<proteinExistence type="predicted"/>
<feature type="compositionally biased region" description="Polar residues" evidence="1">
    <location>
        <begin position="26"/>
        <end position="39"/>
    </location>
</feature>
<reference evidence="2 3" key="1">
    <citation type="journal article" date="2024" name="Nat. Commun.">
        <title>Phylogenomics reveals the evolutionary origins of lichenization in chlorophyte algae.</title>
        <authorList>
            <person name="Puginier C."/>
            <person name="Libourel C."/>
            <person name="Otte J."/>
            <person name="Skaloud P."/>
            <person name="Haon M."/>
            <person name="Grisel S."/>
            <person name="Petersen M."/>
            <person name="Berrin J.G."/>
            <person name="Delaux P.M."/>
            <person name="Dal Grande F."/>
            <person name="Keller J."/>
        </authorList>
    </citation>
    <scope>NUCLEOTIDE SEQUENCE [LARGE SCALE GENOMIC DNA]</scope>
    <source>
        <strain evidence="2 3">SAG 2036</strain>
    </source>
</reference>
<dbReference type="EMBL" id="JALJOQ010000034">
    <property type="protein sequence ID" value="KAK9807103.1"/>
    <property type="molecule type" value="Genomic_DNA"/>
</dbReference>
<evidence type="ECO:0000256" key="1">
    <source>
        <dbReference type="SAM" id="MobiDB-lite"/>
    </source>
</evidence>
<dbReference type="GO" id="GO:0043625">
    <property type="term" value="C:delta DNA polymerase complex"/>
    <property type="evidence" value="ECO:0007669"/>
    <property type="project" value="TreeGrafter"/>
</dbReference>
<name>A0AAW1PF49_9CHLO</name>
<keyword evidence="3" id="KW-1185">Reference proteome</keyword>
<dbReference type="Pfam" id="PF04081">
    <property type="entry name" value="DNA_pol_delta_4"/>
    <property type="match status" value="1"/>
</dbReference>
<dbReference type="PANTHER" id="PTHR14303:SF0">
    <property type="entry name" value="DNA POLYMERASE DELTA SUBUNIT 4"/>
    <property type="match status" value="1"/>
</dbReference>
<dbReference type="GO" id="GO:0003887">
    <property type="term" value="F:DNA-directed DNA polymerase activity"/>
    <property type="evidence" value="ECO:0007669"/>
    <property type="project" value="TreeGrafter"/>
</dbReference>
<dbReference type="AlphaFoldDB" id="A0AAW1PF49"/>
<feature type="compositionally biased region" description="Basic and acidic residues" evidence="1">
    <location>
        <begin position="15"/>
        <end position="25"/>
    </location>
</feature>
<organism evidence="2 3">
    <name type="scientific">Symbiochloris irregularis</name>
    <dbReference type="NCBI Taxonomy" id="706552"/>
    <lineage>
        <taxon>Eukaryota</taxon>
        <taxon>Viridiplantae</taxon>
        <taxon>Chlorophyta</taxon>
        <taxon>core chlorophytes</taxon>
        <taxon>Trebouxiophyceae</taxon>
        <taxon>Trebouxiales</taxon>
        <taxon>Trebouxiaceae</taxon>
        <taxon>Symbiochloris</taxon>
    </lineage>
</organism>
<comment type="caution">
    <text evidence="2">The sequence shown here is derived from an EMBL/GenBank/DDBJ whole genome shotgun (WGS) entry which is preliminary data.</text>
</comment>
<feature type="region of interest" description="Disordered" evidence="1">
    <location>
        <begin position="1"/>
        <end position="39"/>
    </location>
</feature>
<gene>
    <name evidence="2" type="ORF">WJX73_005147</name>
</gene>
<protein>
    <recommendedName>
        <fullName evidence="4">DNA polymerase delta subunit 4</fullName>
    </recommendedName>
</protein>
<dbReference type="InterPro" id="IPR007218">
    <property type="entry name" value="DNA_pol_delta_4"/>
</dbReference>
<dbReference type="GO" id="GO:0000731">
    <property type="term" value="P:DNA synthesis involved in DNA repair"/>
    <property type="evidence" value="ECO:0007669"/>
    <property type="project" value="InterPro"/>
</dbReference>
<dbReference type="Proteomes" id="UP001465755">
    <property type="component" value="Unassembled WGS sequence"/>
</dbReference>
<sequence>MADRQLSHSFRQRKSRDTPTKKQESSQDGASNSRPAVGINGTSVQIEELLVKFDLTSKYGPCQGLSRIERWQRSKDLGLDPPLEVKTAIEQLQATVGTSKAQQCIWAGKV</sequence>
<dbReference type="GO" id="GO:0006261">
    <property type="term" value="P:DNA-templated DNA replication"/>
    <property type="evidence" value="ECO:0007669"/>
    <property type="project" value="TreeGrafter"/>
</dbReference>
<evidence type="ECO:0000313" key="3">
    <source>
        <dbReference type="Proteomes" id="UP001465755"/>
    </source>
</evidence>